<dbReference type="PANTHER" id="PTHR23509">
    <property type="entry name" value="PA-PL1 PHOSPHOLIPASE FAMILY"/>
    <property type="match status" value="1"/>
</dbReference>
<dbReference type="InterPro" id="IPR004177">
    <property type="entry name" value="DDHD_dom"/>
</dbReference>
<dbReference type="PROSITE" id="PS51043">
    <property type="entry name" value="DDHD"/>
    <property type="match status" value="1"/>
</dbReference>
<sequence length="979" mass="106747">MGIMSPHQQSTHQHHHTYGSECLLAPVVQPSPETPLLAGIPPTNAQFFYHSLVPIDDPLSTATATTPADGRPAKGALRPFSHADNNALEAAWLSLASDDHRNNHHASLKNRRPGPALAATNARKLDAIVEHLIRTHKEKHSYDNHGPPLEPPIEALAATDLGVCCQELLVDASNRLREVFCEVSRETQPSLSQSHVVSKVMSVIDDGRASAATTNAVPIRTPTMVASSPRDDTFVSPALSTSARGRASSLASTPAASRSASLGSGARPAPFGTPPQFETPAMRLRLAHPQVPDGISGRPFVRVGDPDGELTSGPGLRLQTATEQTKHGASGDQHFTNRELQTDSEPIPPGRVPELEAHVVAVPVGVSKLHEVSLPVLQMKPIYWSPVNDIAIVSRSTWFYRDTMVPLDPSVANQLEAGYRELRAFSQEWQEELRCAVEVGPLGEEKVSYPLWPEETAHHDPETRGPRTSIASDPFCAGRCFRGEAAAEGTLEPVAATKDGPDGGRAQGRSYPSHHVLYRNDRAAFLLKPSLKPSAYYGRRPLQKILKGLSVGIPVIRGFDRDSWVELHDKKKQARARDPQKSTGTEASTPGSCPGCKAEEGRGQVTDLVLVAHGIGQKFAERVESFHFTHAITAFRRSINIELRSPEVKAVLREGHNGIMVLPVNWRHHLSFEDGGPMTEADKATSASVNFNLKDIEPNTIPAVRSLISDVMFDQIADSFLAGGRTQALDVLSRQPNMIPPLDLDTLMPQSQFFEFDTTNLFLLGSPAGFFLLLERGHLTPRSGRQKPGAETADTVAKDIVREEGVFGCLAVDNIYNVLAKEDPIAYLLNGTIDPMFAGNLRIAHVPSTVSSWFSSIRGFVNPVGPAPAPELVPALAKPPTRRLPSQLELEVHDFTREEIAERKAFLLNDNGQVDYYLRSGTGPLELQYLNMLSAHTSYWANNDLIRLLCMEIGREPGKANTLPALRAVKLTRGDRLKK</sequence>
<dbReference type="STRING" id="158607.A0A2P5HYR7"/>
<feature type="compositionally biased region" description="Low complexity" evidence="1">
    <location>
        <begin position="254"/>
        <end position="270"/>
    </location>
</feature>
<reference evidence="3" key="1">
    <citation type="submission" date="2017-09" db="EMBL/GenBank/DDBJ databases">
        <title>Polyketide synthases of a Diaporthe helianthi virulent isolate.</title>
        <authorList>
            <person name="Baroncelli R."/>
        </authorList>
    </citation>
    <scope>NUCLEOTIDE SEQUENCE [LARGE SCALE GENOMIC DNA]</scope>
    <source>
        <strain evidence="3">7/96</strain>
    </source>
</reference>
<dbReference type="AlphaFoldDB" id="A0A2P5HYR7"/>
<dbReference type="InterPro" id="IPR058055">
    <property type="entry name" value="PA-PLA1"/>
</dbReference>
<proteinExistence type="predicted"/>
<accession>A0A2P5HYR7</accession>
<evidence type="ECO:0000313" key="4">
    <source>
        <dbReference type="Proteomes" id="UP000094444"/>
    </source>
</evidence>
<dbReference type="GO" id="GO:0004620">
    <property type="term" value="F:phospholipase activity"/>
    <property type="evidence" value="ECO:0007669"/>
    <property type="project" value="TreeGrafter"/>
</dbReference>
<evidence type="ECO:0000259" key="2">
    <source>
        <dbReference type="PROSITE" id="PS51043"/>
    </source>
</evidence>
<dbReference type="SMART" id="SM01127">
    <property type="entry name" value="DDHD"/>
    <property type="match status" value="1"/>
</dbReference>
<comment type="caution">
    <text evidence="3">The sequence shown here is derived from an EMBL/GenBank/DDBJ whole genome shotgun (WGS) entry which is preliminary data.</text>
</comment>
<dbReference type="Pfam" id="PF02862">
    <property type="entry name" value="DDHD"/>
    <property type="match status" value="2"/>
</dbReference>
<evidence type="ECO:0000256" key="1">
    <source>
        <dbReference type="SAM" id="MobiDB-lite"/>
    </source>
</evidence>
<dbReference type="GO" id="GO:0046872">
    <property type="term" value="F:metal ion binding"/>
    <property type="evidence" value="ECO:0007669"/>
    <property type="project" value="InterPro"/>
</dbReference>
<feature type="compositionally biased region" description="Basic and acidic residues" evidence="1">
    <location>
        <begin position="569"/>
        <end position="580"/>
    </location>
</feature>
<dbReference type="Proteomes" id="UP000094444">
    <property type="component" value="Unassembled WGS sequence"/>
</dbReference>
<feature type="region of interest" description="Disordered" evidence="1">
    <location>
        <begin position="321"/>
        <end position="344"/>
    </location>
</feature>
<feature type="domain" description="DDHD" evidence="2">
    <location>
        <begin position="754"/>
        <end position="955"/>
    </location>
</feature>
<evidence type="ECO:0000313" key="3">
    <source>
        <dbReference type="EMBL" id="POS75396.1"/>
    </source>
</evidence>
<gene>
    <name evidence="3" type="ORF">DHEL01_v206206</name>
</gene>
<feature type="region of interest" description="Disordered" evidence="1">
    <location>
        <begin position="243"/>
        <end position="277"/>
    </location>
</feature>
<name>A0A2P5HYR7_DIAHE</name>
<feature type="region of interest" description="Disordered" evidence="1">
    <location>
        <begin position="569"/>
        <end position="598"/>
    </location>
</feature>
<organism evidence="3 4">
    <name type="scientific">Diaporthe helianthi</name>
    <dbReference type="NCBI Taxonomy" id="158607"/>
    <lineage>
        <taxon>Eukaryota</taxon>
        <taxon>Fungi</taxon>
        <taxon>Dikarya</taxon>
        <taxon>Ascomycota</taxon>
        <taxon>Pezizomycotina</taxon>
        <taxon>Sordariomycetes</taxon>
        <taxon>Sordariomycetidae</taxon>
        <taxon>Diaporthales</taxon>
        <taxon>Diaporthaceae</taxon>
        <taxon>Diaporthe</taxon>
    </lineage>
</organism>
<feature type="compositionally biased region" description="Polar residues" evidence="1">
    <location>
        <begin position="581"/>
        <end position="591"/>
    </location>
</feature>
<dbReference type="EMBL" id="MAVT02000492">
    <property type="protein sequence ID" value="POS75396.1"/>
    <property type="molecule type" value="Genomic_DNA"/>
</dbReference>
<keyword evidence="4" id="KW-1185">Reference proteome</keyword>
<protein>
    <submittedName>
        <fullName evidence="3">DDHD domain-containing protein</fullName>
    </submittedName>
</protein>
<dbReference type="PANTHER" id="PTHR23509:SF6">
    <property type="entry name" value="PHOSPHOLIPASE C1020.13C-RELATED"/>
    <property type="match status" value="1"/>
</dbReference>
<dbReference type="GO" id="GO:0005737">
    <property type="term" value="C:cytoplasm"/>
    <property type="evidence" value="ECO:0007669"/>
    <property type="project" value="TreeGrafter"/>
</dbReference>
<dbReference type="InParanoid" id="A0A2P5HYR7"/>
<dbReference type="OrthoDB" id="69269at2759"/>